<dbReference type="PANTHER" id="PTHR31793">
    <property type="entry name" value="4-HYDROXYBENZOYL-COA THIOESTERASE FAMILY MEMBER"/>
    <property type="match status" value="1"/>
</dbReference>
<dbReference type="SUPFAM" id="SSF54637">
    <property type="entry name" value="Thioesterase/thiol ester dehydrase-isomerase"/>
    <property type="match status" value="1"/>
</dbReference>
<dbReference type="PATRIC" id="fig|762967.3.peg.107"/>
<proteinExistence type="inferred from homology"/>
<protein>
    <submittedName>
        <fullName evidence="3">Acyl-CoA thioester hydrolase, YbgC/YbaW family</fullName>
    </submittedName>
</protein>
<comment type="caution">
    <text evidence="3">The sequence shown here is derived from an EMBL/GenBank/DDBJ whole genome shotgun (WGS) entry which is preliminary data.</text>
</comment>
<evidence type="ECO:0000313" key="3">
    <source>
        <dbReference type="EMBL" id="EHY32510.1"/>
    </source>
</evidence>
<evidence type="ECO:0000256" key="2">
    <source>
        <dbReference type="ARBA" id="ARBA00022801"/>
    </source>
</evidence>
<gene>
    <name evidence="3" type="ORF">HMPREF9440_00120</name>
</gene>
<dbReference type="Gene3D" id="3.10.129.10">
    <property type="entry name" value="Hotdog Thioesterase"/>
    <property type="match status" value="1"/>
</dbReference>
<evidence type="ECO:0000313" key="4">
    <source>
        <dbReference type="Proteomes" id="UP000004956"/>
    </source>
</evidence>
<sequence length="163" mass="18221">MDRPAIHHWHFTVTASSIDVLGHVNNREYLRWTETAATAHAESLGWPLDAMKRAGGVWGAHRHWIEYLQPAHQGDEIDLYTWVETMGSAASLRRFAVKSGERLLAVAATEWVYVDVERMRPCLIPETVASSFPLVPADDERLAALGIARAPRWNPTGRNAGGR</sequence>
<dbReference type="HOGENOM" id="CLU_101141_4_1_4"/>
<dbReference type="AlphaFoldDB" id="H3KBM5"/>
<dbReference type="STRING" id="762967.HMPREF9440_00120"/>
<dbReference type="OrthoDB" id="9801517at2"/>
<name>H3KBM5_9BURK</name>
<dbReference type="PANTHER" id="PTHR31793:SF27">
    <property type="entry name" value="NOVEL THIOESTERASE SUPERFAMILY DOMAIN AND SAPOSIN A-TYPE DOMAIN CONTAINING PROTEIN (0610012H03RIK)"/>
    <property type="match status" value="1"/>
</dbReference>
<accession>H3KBM5</accession>
<evidence type="ECO:0000256" key="1">
    <source>
        <dbReference type="ARBA" id="ARBA00005953"/>
    </source>
</evidence>
<reference evidence="3 4" key="1">
    <citation type="submission" date="2011-11" db="EMBL/GenBank/DDBJ databases">
        <authorList>
            <person name="Weinstock G."/>
            <person name="Sodergren E."/>
            <person name="Clifton S."/>
            <person name="Fulton L."/>
            <person name="Fulton B."/>
            <person name="Courtney L."/>
            <person name="Fronick C."/>
            <person name="Harrison M."/>
            <person name="Strong C."/>
            <person name="Farmer C."/>
            <person name="Delahaunty K."/>
            <person name="Markovic C."/>
            <person name="Hall O."/>
            <person name="Minx P."/>
            <person name="Tomlinson C."/>
            <person name="Mitreva M."/>
            <person name="Hou S."/>
            <person name="Chen J."/>
            <person name="Wollam A."/>
            <person name="Pepin K.H."/>
            <person name="Johnson M."/>
            <person name="Bhonagiri V."/>
            <person name="Zhang X."/>
            <person name="Suruliraj S."/>
            <person name="Warren W."/>
            <person name="Chinwalla A."/>
            <person name="Mardis E.R."/>
            <person name="Wilson R.K."/>
        </authorList>
    </citation>
    <scope>NUCLEOTIDE SEQUENCE [LARGE SCALE GENOMIC DNA]</scope>
    <source>
        <strain evidence="3 4">YIT 11816</strain>
    </source>
</reference>
<dbReference type="RefSeq" id="WP_008540465.1">
    <property type="nucleotide sequence ID" value="NZ_JH604847.1"/>
</dbReference>
<dbReference type="CDD" id="cd00586">
    <property type="entry name" value="4HBT"/>
    <property type="match status" value="1"/>
</dbReference>
<dbReference type="Proteomes" id="UP000004956">
    <property type="component" value="Unassembled WGS sequence"/>
</dbReference>
<dbReference type="InterPro" id="IPR029069">
    <property type="entry name" value="HotDog_dom_sf"/>
</dbReference>
<keyword evidence="4" id="KW-1185">Reference proteome</keyword>
<organism evidence="3 4">
    <name type="scientific">Sutterella parvirubra YIT 11816</name>
    <dbReference type="NCBI Taxonomy" id="762967"/>
    <lineage>
        <taxon>Bacteria</taxon>
        <taxon>Pseudomonadati</taxon>
        <taxon>Pseudomonadota</taxon>
        <taxon>Betaproteobacteria</taxon>
        <taxon>Burkholderiales</taxon>
        <taxon>Sutterellaceae</taxon>
        <taxon>Sutterella</taxon>
    </lineage>
</organism>
<dbReference type="Pfam" id="PF13279">
    <property type="entry name" value="4HBT_2"/>
    <property type="match status" value="1"/>
</dbReference>
<comment type="similarity">
    <text evidence="1">Belongs to the 4-hydroxybenzoyl-CoA thioesterase family.</text>
</comment>
<dbReference type="EMBL" id="AFBQ01000013">
    <property type="protein sequence ID" value="EHY32510.1"/>
    <property type="molecule type" value="Genomic_DNA"/>
</dbReference>
<dbReference type="InterPro" id="IPR050563">
    <property type="entry name" value="4-hydroxybenzoyl-CoA_TE"/>
</dbReference>
<keyword evidence="2 3" id="KW-0378">Hydrolase</keyword>
<dbReference type="GO" id="GO:0047617">
    <property type="term" value="F:fatty acyl-CoA hydrolase activity"/>
    <property type="evidence" value="ECO:0007669"/>
    <property type="project" value="TreeGrafter"/>
</dbReference>